<dbReference type="GO" id="GO:0008270">
    <property type="term" value="F:zinc ion binding"/>
    <property type="evidence" value="ECO:0007669"/>
    <property type="project" value="UniProtKB-KW"/>
</dbReference>
<dbReference type="Proteomes" id="UP001152888">
    <property type="component" value="Unassembled WGS sequence"/>
</dbReference>
<protein>
    <recommendedName>
        <fullName evidence="7">THAP-type domain-containing protein</fullName>
    </recommendedName>
</protein>
<sequence length="639" mass="73274">MEEPQAGPTNTGHRTKIKKVELIDLSHVLPLLKPLQPVNNTNCSVPGCHSSKKKDKNIHFHHFPSKNSSITVPIVNDSGEEEEVDKREAWEKVLYMGEWMGRPISKSTVICSKHFRNEDYCAREVVHQLNKPKLIPTAVPSQNLPDKDYLNLREKKAIERARLRAKSISFTLLTPKIEMKTEEDEYSEEKPVTFYEIINSKNVKPLSEVGKNSNEDSSVIKSITESENLIINGSVQNDDQSSKDESKISSDYGTLTTENESRYNAYCCVYGCESSRTENPNLYFHTFPKENSGIMIKTINKLGERGTMDKRKAWEKVLLIGQPALQKMRVCSKHFREEDYIFMGPEGKRKPRLKPFVVPSKNLPKVGFMKTYRSKKILDTETLLNEESLSQTSKCGISTREDKIIKNEAEFRSDSENEIGAVALSPRINEQVDKVGVLSHKLRNVRKRKSVGGSSKTLPQKLKLTEESSEGEDLEDVQLERGRLEEKLKCLEEDYEALVEKRLRDLAAAQIFHEREKKKYFVDLTPLQDKLDNQQETISKLEQQLTSMKNALVVAETERDRLKSELQRTISKGEAEEEIMTCLLKKISRPEKRDEVCECGLKTILQDVVKKMIKSENYEECQQIDNQVNDRELLELLES</sequence>
<dbReference type="OrthoDB" id="6771695at2759"/>
<dbReference type="GO" id="GO:0043565">
    <property type="term" value="F:sequence-specific DNA binding"/>
    <property type="evidence" value="ECO:0007669"/>
    <property type="project" value="InterPro"/>
</dbReference>
<organism evidence="8 9">
    <name type="scientific">Acanthoscelides obtectus</name>
    <name type="common">Bean weevil</name>
    <name type="synonym">Bruchus obtectus</name>
    <dbReference type="NCBI Taxonomy" id="200917"/>
    <lineage>
        <taxon>Eukaryota</taxon>
        <taxon>Metazoa</taxon>
        <taxon>Ecdysozoa</taxon>
        <taxon>Arthropoda</taxon>
        <taxon>Hexapoda</taxon>
        <taxon>Insecta</taxon>
        <taxon>Pterygota</taxon>
        <taxon>Neoptera</taxon>
        <taxon>Endopterygota</taxon>
        <taxon>Coleoptera</taxon>
        <taxon>Polyphaga</taxon>
        <taxon>Cucujiformia</taxon>
        <taxon>Chrysomeloidea</taxon>
        <taxon>Chrysomelidae</taxon>
        <taxon>Bruchinae</taxon>
        <taxon>Bruchini</taxon>
        <taxon>Acanthoscelides</taxon>
    </lineage>
</organism>
<comment type="caution">
    <text evidence="8">The sequence shown here is derived from an EMBL/GenBank/DDBJ whole genome shotgun (WGS) entry which is preliminary data.</text>
</comment>
<evidence type="ECO:0000256" key="6">
    <source>
        <dbReference type="SAM" id="MobiDB-lite"/>
    </source>
</evidence>
<dbReference type="SUPFAM" id="SSF57716">
    <property type="entry name" value="Glucocorticoid receptor-like (DNA-binding domain)"/>
    <property type="match status" value="2"/>
</dbReference>
<evidence type="ECO:0000256" key="4">
    <source>
        <dbReference type="ARBA" id="ARBA00023125"/>
    </source>
</evidence>
<gene>
    <name evidence="8" type="ORF">ACAOBT_LOCUS3979</name>
</gene>
<evidence type="ECO:0000259" key="7">
    <source>
        <dbReference type="PROSITE" id="PS50950"/>
    </source>
</evidence>
<accession>A0A9P0NZR7</accession>
<keyword evidence="9" id="KW-1185">Reference proteome</keyword>
<proteinExistence type="predicted"/>
<evidence type="ECO:0000256" key="1">
    <source>
        <dbReference type="ARBA" id="ARBA00022723"/>
    </source>
</evidence>
<feature type="compositionally biased region" description="Acidic residues" evidence="6">
    <location>
        <begin position="467"/>
        <end position="476"/>
    </location>
</feature>
<evidence type="ECO:0000313" key="9">
    <source>
        <dbReference type="Proteomes" id="UP001152888"/>
    </source>
</evidence>
<dbReference type="PANTHER" id="PTHR46600:SF11">
    <property type="entry name" value="THAP DOMAIN-CONTAINING PROTEIN 10"/>
    <property type="match status" value="1"/>
</dbReference>
<keyword evidence="1" id="KW-0479">Metal-binding</keyword>
<feature type="domain" description="THAP-type" evidence="7">
    <location>
        <begin position="263"/>
        <end position="362"/>
    </location>
</feature>
<evidence type="ECO:0000313" key="8">
    <source>
        <dbReference type="EMBL" id="CAH1961101.1"/>
    </source>
</evidence>
<dbReference type="InterPro" id="IPR006612">
    <property type="entry name" value="THAP_Znf"/>
</dbReference>
<keyword evidence="4 5" id="KW-0238">DNA-binding</keyword>
<dbReference type="PROSITE" id="PS50950">
    <property type="entry name" value="ZF_THAP"/>
    <property type="match status" value="2"/>
</dbReference>
<evidence type="ECO:0000256" key="5">
    <source>
        <dbReference type="PROSITE-ProRule" id="PRU00309"/>
    </source>
</evidence>
<keyword evidence="2 5" id="KW-0863">Zinc-finger</keyword>
<feature type="region of interest" description="Disordered" evidence="6">
    <location>
        <begin position="446"/>
        <end position="476"/>
    </location>
</feature>
<dbReference type="AlphaFoldDB" id="A0A9P0NZR7"/>
<feature type="region of interest" description="Disordered" evidence="6">
    <location>
        <begin position="231"/>
        <end position="253"/>
    </location>
</feature>
<dbReference type="SMART" id="SM00980">
    <property type="entry name" value="THAP"/>
    <property type="match status" value="2"/>
</dbReference>
<dbReference type="InterPro" id="IPR026516">
    <property type="entry name" value="THAP1/10"/>
</dbReference>
<evidence type="ECO:0000256" key="2">
    <source>
        <dbReference type="ARBA" id="ARBA00022771"/>
    </source>
</evidence>
<feature type="domain" description="THAP-type" evidence="7">
    <location>
        <begin position="36"/>
        <end position="143"/>
    </location>
</feature>
<name>A0A9P0NZR7_ACAOB</name>
<keyword evidence="3" id="KW-0862">Zinc</keyword>
<reference evidence="8" key="1">
    <citation type="submission" date="2022-03" db="EMBL/GenBank/DDBJ databases">
        <authorList>
            <person name="Sayadi A."/>
        </authorList>
    </citation>
    <scope>NUCLEOTIDE SEQUENCE</scope>
</reference>
<dbReference type="EMBL" id="CAKOFQ010006692">
    <property type="protein sequence ID" value="CAH1961101.1"/>
    <property type="molecule type" value="Genomic_DNA"/>
</dbReference>
<evidence type="ECO:0000256" key="3">
    <source>
        <dbReference type="ARBA" id="ARBA00022833"/>
    </source>
</evidence>
<dbReference type="Pfam" id="PF05485">
    <property type="entry name" value="THAP"/>
    <property type="match status" value="2"/>
</dbReference>
<dbReference type="PANTHER" id="PTHR46600">
    <property type="entry name" value="THAP DOMAIN-CONTAINING"/>
    <property type="match status" value="1"/>
</dbReference>